<protein>
    <submittedName>
        <fullName evidence="1">Uncharacterized protein</fullName>
    </submittedName>
</protein>
<evidence type="ECO:0000313" key="1">
    <source>
        <dbReference type="EMBL" id="QOR60412.1"/>
    </source>
</evidence>
<name>A0A7S6NYD6_9PHYC</name>
<organism evidence="1">
    <name type="scientific">Bathycoccus sp. RCC716 virus 2</name>
    <dbReference type="NCBI Taxonomy" id="2530039"/>
    <lineage>
        <taxon>Viruses</taxon>
        <taxon>Varidnaviria</taxon>
        <taxon>Bamfordvirae</taxon>
        <taxon>Nucleocytoviricota</taxon>
        <taxon>Megaviricetes</taxon>
        <taxon>Algavirales</taxon>
        <taxon>Phycodnaviridae</taxon>
        <taxon>Prasinovirus</taxon>
    </lineage>
</organism>
<sequence length="51" mass="5907">MTLSKWDESVRIAKIKMGLDPKSYMVIKGKLLKEAQAIYQLLILNDKSIRQ</sequence>
<dbReference type="EMBL" id="MK522038">
    <property type="protein sequence ID" value="QOR60412.1"/>
    <property type="molecule type" value="Genomic_DNA"/>
</dbReference>
<proteinExistence type="predicted"/>
<reference evidence="1" key="1">
    <citation type="submission" date="2019-02" db="EMBL/GenBank/DDBJ databases">
        <authorList>
            <person name="Bachy C."/>
            <person name="Yung C.-M."/>
            <person name="Roux S."/>
            <person name="Sullivan M.B."/>
            <person name="Worden A.Z."/>
        </authorList>
    </citation>
    <scope>NUCLEOTIDE SEQUENCE</scope>
    <source>
        <strain evidence="1">BII-V2</strain>
    </source>
</reference>
<accession>A0A7S6NYD6</accession>